<keyword evidence="5" id="KW-0235">DNA replication</keyword>
<sequence>MEWYPWLNAPYRQLLASHQAERGHHALLLHAIDGMGDASLAYAFSRWLLCQQPDGAKSCGRCHSCELMNAGTHPDWHTLSPEKGKHSLGVDAVRDALEQVYQRSRQGGAKVVWLPQAESLTEAAANALLKTLEEPPAQTYFLLGCREPGRLLATMRSRCLHLYLDVPAEPQGMQWLRGRGHHDELALQTALRLAAGAPLAAEALLQPDSWKARQAVCQQLAQSLQSSDALALLPVLNHDDADRRIHWVSTLLLDALKWRHQAADQRTNLDQAPLAAQLASQLGDARLHHGLRRWLHCRHQLLSVTGVNRELLLTELLLAWESLLSSPTLPVSSSFS</sequence>
<dbReference type="EMBL" id="CP025003">
    <property type="protein sequence ID" value="ATZ94965.1"/>
    <property type="molecule type" value="Genomic_DNA"/>
</dbReference>
<evidence type="ECO:0000256" key="2">
    <source>
        <dbReference type="ARBA" id="ARBA00014363"/>
    </source>
</evidence>
<dbReference type="SUPFAM" id="SSF48019">
    <property type="entry name" value="post-AAA+ oligomerization domain-like"/>
    <property type="match status" value="1"/>
</dbReference>
<organism evidence="10 11">
    <name type="scientific">Dickeya fangzhongdai</name>
    <dbReference type="NCBI Taxonomy" id="1778540"/>
    <lineage>
        <taxon>Bacteria</taxon>
        <taxon>Pseudomonadati</taxon>
        <taxon>Pseudomonadota</taxon>
        <taxon>Gammaproteobacteria</taxon>
        <taxon>Enterobacterales</taxon>
        <taxon>Pectobacteriaceae</taxon>
        <taxon>Dickeya</taxon>
    </lineage>
</organism>
<dbReference type="NCBIfam" id="TIGR00678">
    <property type="entry name" value="holB"/>
    <property type="match status" value="1"/>
</dbReference>
<name>A0A2K8QPF6_9GAMM</name>
<dbReference type="GO" id="GO:0003887">
    <property type="term" value="F:DNA-directed DNA polymerase activity"/>
    <property type="evidence" value="ECO:0007669"/>
    <property type="project" value="UniProtKB-KW"/>
</dbReference>
<dbReference type="InterPro" id="IPR048731">
    <property type="entry name" value="HolB_lid-gammaproteobact"/>
</dbReference>
<dbReference type="EC" id="2.7.7.7" evidence="1"/>
<keyword evidence="3" id="KW-0808">Transferase</keyword>
<reference evidence="11" key="1">
    <citation type="journal article" date="2018" name="Genome Announc.">
        <title>Complete genome sequence of a Dickeya fangzhongdai type strain causing bleeding canker of pear tree trunks.</title>
        <authorList>
            <person name="Zhao Y."/>
            <person name="Tian Y."/>
            <person name="Li X."/>
            <person name="Hu B."/>
        </authorList>
    </citation>
    <scope>NUCLEOTIDE SEQUENCE [LARGE SCALE GENOMIC DNA]</scope>
    <source>
        <strain evidence="11">DSM 101947</strain>
    </source>
</reference>
<evidence type="ECO:0000256" key="3">
    <source>
        <dbReference type="ARBA" id="ARBA00022679"/>
    </source>
</evidence>
<dbReference type="InterPro" id="IPR008921">
    <property type="entry name" value="DNA_pol3_clamp-load_cplx_C"/>
</dbReference>
<accession>A0A2K8QPF6</accession>
<dbReference type="PANTHER" id="PTHR11669">
    <property type="entry name" value="REPLICATION FACTOR C / DNA POLYMERASE III GAMMA-TAU SUBUNIT"/>
    <property type="match status" value="1"/>
</dbReference>
<keyword evidence="4" id="KW-0548">Nucleotidyltransferase</keyword>
<dbReference type="Proteomes" id="UP000231901">
    <property type="component" value="Chromosome"/>
</dbReference>
<dbReference type="GO" id="GO:0003677">
    <property type="term" value="F:DNA binding"/>
    <property type="evidence" value="ECO:0007669"/>
    <property type="project" value="InterPro"/>
</dbReference>
<keyword evidence="6" id="KW-0239">DNA-directed DNA polymerase</keyword>
<dbReference type="InterPro" id="IPR027417">
    <property type="entry name" value="P-loop_NTPase"/>
</dbReference>
<evidence type="ECO:0000259" key="8">
    <source>
        <dbReference type="Pfam" id="PF09115"/>
    </source>
</evidence>
<evidence type="ECO:0000259" key="9">
    <source>
        <dbReference type="Pfam" id="PF21500"/>
    </source>
</evidence>
<dbReference type="RefSeq" id="WP_100849768.1">
    <property type="nucleotide sequence ID" value="NZ_BMJF01000002.1"/>
</dbReference>
<keyword evidence="11" id="KW-1185">Reference proteome</keyword>
<dbReference type="Pfam" id="PF09115">
    <property type="entry name" value="DNApol3-delta_C"/>
    <property type="match status" value="1"/>
</dbReference>
<feature type="domain" description="DNA polymerase III delta subunit C-terminal" evidence="8">
    <location>
        <begin position="208"/>
        <end position="321"/>
    </location>
</feature>
<evidence type="ECO:0000256" key="5">
    <source>
        <dbReference type="ARBA" id="ARBA00022705"/>
    </source>
</evidence>
<dbReference type="Pfam" id="PF13177">
    <property type="entry name" value="DNA_pol3_delta2"/>
    <property type="match status" value="1"/>
</dbReference>
<dbReference type="KEGG" id="dfn:CVE23_13835"/>
<gene>
    <name evidence="10" type="primary">holB</name>
    <name evidence="10" type="ORF">CVE23_13835</name>
</gene>
<dbReference type="GeneID" id="66565409"/>
<dbReference type="InterPro" id="IPR015199">
    <property type="entry name" value="DNA_pol_III_delta_C"/>
</dbReference>
<dbReference type="InterPro" id="IPR050238">
    <property type="entry name" value="DNA_Rep/Repair_Clamp_Loader"/>
</dbReference>
<dbReference type="Gene3D" id="3.40.50.300">
    <property type="entry name" value="P-loop containing nucleotide triphosphate hydrolases"/>
    <property type="match status" value="1"/>
</dbReference>
<dbReference type="GO" id="GO:0009360">
    <property type="term" value="C:DNA polymerase III complex"/>
    <property type="evidence" value="ECO:0007669"/>
    <property type="project" value="InterPro"/>
</dbReference>
<dbReference type="PANTHER" id="PTHR11669:SF8">
    <property type="entry name" value="DNA POLYMERASE III SUBUNIT DELTA"/>
    <property type="match status" value="1"/>
</dbReference>
<dbReference type="AlphaFoldDB" id="A0A2K8QPF6"/>
<protein>
    <recommendedName>
        <fullName evidence="2">DNA polymerase III subunit delta'</fullName>
        <ecNumber evidence="1">2.7.7.7</ecNumber>
    </recommendedName>
</protein>
<dbReference type="NCBIfam" id="NF005941">
    <property type="entry name" value="PRK07993.1"/>
    <property type="match status" value="1"/>
</dbReference>
<dbReference type="FunFam" id="3.40.50.300:FF:000890">
    <property type="entry name" value="DNA polymerase III subunit delta"/>
    <property type="match status" value="1"/>
</dbReference>
<evidence type="ECO:0000313" key="11">
    <source>
        <dbReference type="Proteomes" id="UP000231901"/>
    </source>
</evidence>
<dbReference type="GO" id="GO:0008408">
    <property type="term" value="F:3'-5' exonuclease activity"/>
    <property type="evidence" value="ECO:0007669"/>
    <property type="project" value="InterPro"/>
</dbReference>
<dbReference type="SUPFAM" id="SSF52540">
    <property type="entry name" value="P-loop containing nucleoside triphosphate hydrolases"/>
    <property type="match status" value="1"/>
</dbReference>
<dbReference type="Gene3D" id="1.10.8.10">
    <property type="entry name" value="DNA helicase RuvA subunit, C-terminal domain"/>
    <property type="match status" value="1"/>
</dbReference>
<evidence type="ECO:0000256" key="4">
    <source>
        <dbReference type="ARBA" id="ARBA00022695"/>
    </source>
</evidence>
<feature type="domain" description="DNA polymerase III subunit delta' AAA+ ATPase lid" evidence="9">
    <location>
        <begin position="167"/>
        <end position="206"/>
    </location>
</feature>
<evidence type="ECO:0000256" key="7">
    <source>
        <dbReference type="ARBA" id="ARBA00049244"/>
    </source>
</evidence>
<evidence type="ECO:0000256" key="6">
    <source>
        <dbReference type="ARBA" id="ARBA00022932"/>
    </source>
</evidence>
<dbReference type="Gene3D" id="1.20.272.10">
    <property type="match status" value="1"/>
</dbReference>
<comment type="catalytic activity">
    <reaction evidence="7">
        <text>DNA(n) + a 2'-deoxyribonucleoside 5'-triphosphate = DNA(n+1) + diphosphate</text>
        <dbReference type="Rhea" id="RHEA:22508"/>
        <dbReference type="Rhea" id="RHEA-COMP:17339"/>
        <dbReference type="Rhea" id="RHEA-COMP:17340"/>
        <dbReference type="ChEBI" id="CHEBI:33019"/>
        <dbReference type="ChEBI" id="CHEBI:61560"/>
        <dbReference type="ChEBI" id="CHEBI:173112"/>
        <dbReference type="EC" id="2.7.7.7"/>
    </reaction>
</comment>
<proteinExistence type="predicted"/>
<dbReference type="GO" id="GO:0006261">
    <property type="term" value="P:DNA-templated DNA replication"/>
    <property type="evidence" value="ECO:0007669"/>
    <property type="project" value="TreeGrafter"/>
</dbReference>
<dbReference type="InterPro" id="IPR004622">
    <property type="entry name" value="DNA_pol_HolB"/>
</dbReference>
<dbReference type="Pfam" id="PF21500">
    <property type="entry name" value="HolB_lid"/>
    <property type="match status" value="1"/>
</dbReference>
<evidence type="ECO:0000256" key="1">
    <source>
        <dbReference type="ARBA" id="ARBA00012417"/>
    </source>
</evidence>
<evidence type="ECO:0000313" key="10">
    <source>
        <dbReference type="EMBL" id="ATZ94965.1"/>
    </source>
</evidence>